<dbReference type="CDD" id="cd17536">
    <property type="entry name" value="REC_YesN-like"/>
    <property type="match status" value="1"/>
</dbReference>
<dbReference type="Gene3D" id="1.10.10.60">
    <property type="entry name" value="Homeodomain-like"/>
    <property type="match status" value="2"/>
</dbReference>
<dbReference type="SMART" id="SM00448">
    <property type="entry name" value="REC"/>
    <property type="match status" value="1"/>
</dbReference>
<accession>A0ABU6D5N0</accession>
<keyword evidence="2" id="KW-0238">DNA-binding</keyword>
<reference evidence="7 8" key="1">
    <citation type="submission" date="2023-03" db="EMBL/GenBank/DDBJ databases">
        <title>Bacillus Genome Sequencing.</title>
        <authorList>
            <person name="Dunlap C."/>
        </authorList>
    </citation>
    <scope>NUCLEOTIDE SEQUENCE [LARGE SCALE GENOMIC DNA]</scope>
    <source>
        <strain evidence="7 8">NRS-1351</strain>
    </source>
</reference>
<evidence type="ECO:0000256" key="4">
    <source>
        <dbReference type="PROSITE-ProRule" id="PRU00169"/>
    </source>
</evidence>
<dbReference type="PROSITE" id="PS01124">
    <property type="entry name" value="HTH_ARAC_FAMILY_2"/>
    <property type="match status" value="1"/>
</dbReference>
<evidence type="ECO:0000259" key="5">
    <source>
        <dbReference type="PROSITE" id="PS01124"/>
    </source>
</evidence>
<evidence type="ECO:0000313" key="8">
    <source>
        <dbReference type="Proteomes" id="UP001355653"/>
    </source>
</evidence>
<gene>
    <name evidence="7" type="ORF">P5G65_03930</name>
</gene>
<evidence type="ECO:0000256" key="3">
    <source>
        <dbReference type="ARBA" id="ARBA00023163"/>
    </source>
</evidence>
<dbReference type="InterPro" id="IPR020449">
    <property type="entry name" value="Tscrpt_reg_AraC-type_HTH"/>
</dbReference>
<dbReference type="PANTHER" id="PTHR43280:SF2">
    <property type="entry name" value="HTH-TYPE TRANSCRIPTIONAL REGULATOR EXSA"/>
    <property type="match status" value="1"/>
</dbReference>
<dbReference type="Pfam" id="PF12833">
    <property type="entry name" value="HTH_18"/>
    <property type="match status" value="1"/>
</dbReference>
<evidence type="ECO:0000313" key="7">
    <source>
        <dbReference type="EMBL" id="MEB4793031.1"/>
    </source>
</evidence>
<name>A0ABU6D5N0_9BACL</name>
<protein>
    <submittedName>
        <fullName evidence="7">Response regulator</fullName>
    </submittedName>
</protein>
<evidence type="ECO:0000256" key="1">
    <source>
        <dbReference type="ARBA" id="ARBA00023015"/>
    </source>
</evidence>
<dbReference type="PROSITE" id="PS00041">
    <property type="entry name" value="HTH_ARAC_FAMILY_1"/>
    <property type="match status" value="1"/>
</dbReference>
<dbReference type="PROSITE" id="PS50110">
    <property type="entry name" value="RESPONSE_REGULATORY"/>
    <property type="match status" value="1"/>
</dbReference>
<dbReference type="Proteomes" id="UP001355653">
    <property type="component" value="Unassembled WGS sequence"/>
</dbReference>
<proteinExistence type="predicted"/>
<feature type="domain" description="HTH araC/xylS-type" evidence="5">
    <location>
        <begin position="350"/>
        <end position="448"/>
    </location>
</feature>
<dbReference type="Gene3D" id="3.40.50.2300">
    <property type="match status" value="1"/>
</dbReference>
<dbReference type="EMBL" id="JAROBY010000007">
    <property type="protein sequence ID" value="MEB4793031.1"/>
    <property type="molecule type" value="Genomic_DNA"/>
</dbReference>
<dbReference type="RefSeq" id="WP_127454756.1">
    <property type="nucleotide sequence ID" value="NZ_JAROBY010000007.1"/>
</dbReference>
<keyword evidence="8" id="KW-1185">Reference proteome</keyword>
<evidence type="ECO:0000256" key="2">
    <source>
        <dbReference type="ARBA" id="ARBA00023125"/>
    </source>
</evidence>
<keyword evidence="4" id="KW-0597">Phosphoprotein</keyword>
<dbReference type="PANTHER" id="PTHR43280">
    <property type="entry name" value="ARAC-FAMILY TRANSCRIPTIONAL REGULATOR"/>
    <property type="match status" value="1"/>
</dbReference>
<keyword evidence="3" id="KW-0804">Transcription</keyword>
<dbReference type="InterPro" id="IPR018062">
    <property type="entry name" value="HTH_AraC-typ_CS"/>
</dbReference>
<dbReference type="Pfam" id="PF00072">
    <property type="entry name" value="Response_reg"/>
    <property type="match status" value="1"/>
</dbReference>
<dbReference type="SMART" id="SM00342">
    <property type="entry name" value="HTH_ARAC"/>
    <property type="match status" value="1"/>
</dbReference>
<dbReference type="InterPro" id="IPR009057">
    <property type="entry name" value="Homeodomain-like_sf"/>
</dbReference>
<dbReference type="SUPFAM" id="SSF52172">
    <property type="entry name" value="CheY-like"/>
    <property type="match status" value="1"/>
</dbReference>
<feature type="domain" description="Response regulatory" evidence="6">
    <location>
        <begin position="2"/>
        <end position="118"/>
    </location>
</feature>
<comment type="caution">
    <text evidence="7">The sequence shown here is derived from an EMBL/GenBank/DDBJ whole genome shotgun (WGS) entry which is preliminary data.</text>
</comment>
<dbReference type="SUPFAM" id="SSF46689">
    <property type="entry name" value="Homeodomain-like"/>
    <property type="match status" value="2"/>
</dbReference>
<dbReference type="InterPro" id="IPR018060">
    <property type="entry name" value="HTH_AraC"/>
</dbReference>
<sequence>MKICVADDEKEVRQSIVMKLTESHPYANVFDVGYGYEALEQIKLIRPELVFLDIRMPELDGLEMLANVMNALPKTKVIMLTGYNHFEYAKKAVHFGASDYLLKPADVDEIKQVVQLTYDRLTEQLGMELNGALGTTMIEGLFYRNITYWFDDRVRKLILFEDEVVHAETHAKAICGFECQGQKVLIVTAEPSYSGGSFRDSGELTRLWPAEWKTWETKRFFDIDVFHRGRFRSNADSAVGLRLDVVRAVKAADREKLNEDLSLWIQELQSLQANVVREECAKLISLLDSDFTEGQTFNILEYGPKEVWLREVERYPTWQELRTWLQEWVMKRFDQLHPVTVPRGSADWFEKALSLLELRADMDITLESLAAEVGVHPVTLSRMFKQQTGLSFVRYLTRKRMEKAKRILISGDQPIAKIAESLGYQDHRYFTSLFKNEWGMTPGDYRKQHGSSFGEK</sequence>
<organism evidence="7 8">
    <name type="scientific">Paenibacillus chondroitinus</name>
    <dbReference type="NCBI Taxonomy" id="59842"/>
    <lineage>
        <taxon>Bacteria</taxon>
        <taxon>Bacillati</taxon>
        <taxon>Bacillota</taxon>
        <taxon>Bacilli</taxon>
        <taxon>Bacillales</taxon>
        <taxon>Paenibacillaceae</taxon>
        <taxon>Paenibacillus</taxon>
    </lineage>
</organism>
<dbReference type="PRINTS" id="PR00032">
    <property type="entry name" value="HTHARAC"/>
</dbReference>
<feature type="modified residue" description="4-aspartylphosphate" evidence="4">
    <location>
        <position position="53"/>
    </location>
</feature>
<dbReference type="InterPro" id="IPR001789">
    <property type="entry name" value="Sig_transdc_resp-reg_receiver"/>
</dbReference>
<keyword evidence="1" id="KW-0805">Transcription regulation</keyword>
<dbReference type="InterPro" id="IPR011006">
    <property type="entry name" value="CheY-like_superfamily"/>
</dbReference>
<evidence type="ECO:0000259" key="6">
    <source>
        <dbReference type="PROSITE" id="PS50110"/>
    </source>
</evidence>